<accession>A0A0A1TMZ5</accession>
<protein>
    <submittedName>
        <fullName evidence="5">Uncharacterized protein</fullName>
    </submittedName>
</protein>
<keyword evidence="6" id="KW-1185">Reference proteome</keyword>
<keyword evidence="1" id="KW-0175">Coiled coil</keyword>
<dbReference type="AlphaFoldDB" id="A0A0A1TMZ5"/>
<reference evidence="5 6" key="1">
    <citation type="journal article" date="2015" name="Genome Announc.">
        <title>Draft Genome Sequence and Gene Annotation of the Entomopathogenic Fungus Verticillium hemipterigenum.</title>
        <authorList>
            <person name="Horn F."/>
            <person name="Habel A."/>
            <person name="Scharf D.H."/>
            <person name="Dworschak J."/>
            <person name="Brakhage A.A."/>
            <person name="Guthke R."/>
            <person name="Hertweck C."/>
            <person name="Linde J."/>
        </authorList>
    </citation>
    <scope>NUCLEOTIDE SEQUENCE [LARGE SCALE GENOMIC DNA]</scope>
</reference>
<feature type="coiled-coil region" evidence="1">
    <location>
        <begin position="233"/>
        <end position="300"/>
    </location>
</feature>
<dbReference type="EMBL" id="CDHN01000004">
    <property type="protein sequence ID" value="CEJ91762.1"/>
    <property type="molecule type" value="Genomic_DNA"/>
</dbReference>
<evidence type="ECO:0000256" key="1">
    <source>
        <dbReference type="SAM" id="Coils"/>
    </source>
</evidence>
<evidence type="ECO:0000259" key="3">
    <source>
        <dbReference type="Pfam" id="PF22974"/>
    </source>
</evidence>
<evidence type="ECO:0000259" key="4">
    <source>
        <dbReference type="Pfam" id="PF23865"/>
    </source>
</evidence>
<name>A0A0A1TMZ5_9HYPO</name>
<dbReference type="InterPro" id="IPR055647">
    <property type="entry name" value="DUF7223"/>
</dbReference>
<dbReference type="Pfam" id="PF22974">
    <property type="entry name" value="DUF7029"/>
    <property type="match status" value="1"/>
</dbReference>
<feature type="signal peptide" evidence="2">
    <location>
        <begin position="1"/>
        <end position="22"/>
    </location>
</feature>
<dbReference type="HOGENOM" id="CLU_600013_0_0_1"/>
<keyword evidence="2" id="KW-0732">Signal</keyword>
<feature type="domain" description="DUF7223" evidence="4">
    <location>
        <begin position="279"/>
        <end position="536"/>
    </location>
</feature>
<evidence type="ECO:0000256" key="2">
    <source>
        <dbReference type="SAM" id="SignalP"/>
    </source>
</evidence>
<feature type="chain" id="PRO_5001979821" evidence="2">
    <location>
        <begin position="23"/>
        <end position="539"/>
    </location>
</feature>
<gene>
    <name evidence="5" type="ORF">VHEMI07454</name>
</gene>
<dbReference type="OrthoDB" id="160645at2759"/>
<dbReference type="Proteomes" id="UP000039046">
    <property type="component" value="Unassembled WGS sequence"/>
</dbReference>
<evidence type="ECO:0000313" key="5">
    <source>
        <dbReference type="EMBL" id="CEJ91762.1"/>
    </source>
</evidence>
<dbReference type="Pfam" id="PF23865">
    <property type="entry name" value="DUF7223"/>
    <property type="match status" value="1"/>
</dbReference>
<feature type="domain" description="DUF7029" evidence="3">
    <location>
        <begin position="85"/>
        <end position="184"/>
    </location>
</feature>
<sequence>MYSKEFFASVTVAAALLKGASASPLDETSKLMARAAQDNKIALTPTALDIGSGKELKLSQQENYFWHHPEEGVMANMTIAPHPEFRMLNSNNFGKLVKTTDCSNENNIKVTFGDVQSMKDAENAWAWVHKDPKNVVIYVLDGKDCGGKNGRQPYYIKDIKYDENAKTADMESSIARWPEFADDAQITINTIAKAPGAPNAPAKRGIFDDIGNAFKSGAQKVGDAFTGVGKQAEDAAKKAADKVKEEAEKAKKLAEDEANKVKDAATKLGKIDKNFNIALNKEVEKNRNILKADVKGVNLQIDCVDCHTKGSLDVDMTISLKDGFVGHAVVKDDVVFHLGLGLTASGAVKGGAPVLEKSIRLFTAGLPGFTIPNVLEVGPTFNIDAQASIQSITGTVHAEAGAEMVIPKGNKIAIHSNDKTEVKPTFALTPASITAEIDMVSRVNPLFTLNIGATFLKKGVVGGVGVAAPTVDLTTGIAASTKGDACPNEAAKVAAKLAVDIGVQVEVYGGFTGGDPTPNKKVVFEKQKNLLTKCIPIKK</sequence>
<organism evidence="5 6">
    <name type="scientific">[Torrubiella] hemipterigena</name>
    <dbReference type="NCBI Taxonomy" id="1531966"/>
    <lineage>
        <taxon>Eukaryota</taxon>
        <taxon>Fungi</taxon>
        <taxon>Dikarya</taxon>
        <taxon>Ascomycota</taxon>
        <taxon>Pezizomycotina</taxon>
        <taxon>Sordariomycetes</taxon>
        <taxon>Hypocreomycetidae</taxon>
        <taxon>Hypocreales</taxon>
        <taxon>Clavicipitaceae</taxon>
        <taxon>Clavicipitaceae incertae sedis</taxon>
        <taxon>'Torrubiella' clade</taxon>
    </lineage>
</organism>
<dbReference type="InterPro" id="IPR054293">
    <property type="entry name" value="DUF7029"/>
</dbReference>
<proteinExistence type="predicted"/>
<dbReference type="STRING" id="1531966.A0A0A1TMZ5"/>
<evidence type="ECO:0000313" key="6">
    <source>
        <dbReference type="Proteomes" id="UP000039046"/>
    </source>
</evidence>